<feature type="domain" description="Methyltransferase type 11" evidence="1">
    <location>
        <begin position="42"/>
        <end position="138"/>
    </location>
</feature>
<dbReference type="SUPFAM" id="SSF53335">
    <property type="entry name" value="S-adenosyl-L-methionine-dependent methyltransferases"/>
    <property type="match status" value="1"/>
</dbReference>
<sequence>MAAAYDTFDYPSYWQERGYEHESEVIAVNALLDNIPKINKILDIGGGFGRLTPQYIFRAKRVFLTDPSTKLLGLARKNLKNYNNIKFVQTTAENLDHKFRASSFDTIFIVRVMHHIKNAEAVCKTIVRLLKKNGYLIMEFPNKVHGKAVITNFLKGDFTFPLDIFTTDKTIKKSNVRTLPFNNYHPHVIEQMLKKYSLEIIDKRSVSNIRSPFLKKNLPIKTLIDLERSLQKPLSKLNFGPSIFILARKRG</sequence>
<dbReference type="EMBL" id="MGHL01000015">
    <property type="protein sequence ID" value="OGM68972.1"/>
    <property type="molecule type" value="Genomic_DNA"/>
</dbReference>
<dbReference type="InterPro" id="IPR029063">
    <property type="entry name" value="SAM-dependent_MTases_sf"/>
</dbReference>
<evidence type="ECO:0000259" key="1">
    <source>
        <dbReference type="Pfam" id="PF08241"/>
    </source>
</evidence>
<dbReference type="GO" id="GO:0008757">
    <property type="term" value="F:S-adenosylmethionine-dependent methyltransferase activity"/>
    <property type="evidence" value="ECO:0007669"/>
    <property type="project" value="InterPro"/>
</dbReference>
<dbReference type="AlphaFoldDB" id="A0A1F8BY58"/>
<proteinExistence type="predicted"/>
<comment type="caution">
    <text evidence="2">The sequence shown here is derived from an EMBL/GenBank/DDBJ whole genome shotgun (WGS) entry which is preliminary data.</text>
</comment>
<protein>
    <recommendedName>
        <fullName evidence="1">Methyltransferase type 11 domain-containing protein</fullName>
    </recommendedName>
</protein>
<evidence type="ECO:0000313" key="3">
    <source>
        <dbReference type="Proteomes" id="UP000178429"/>
    </source>
</evidence>
<name>A0A1F8BY58_9BACT</name>
<dbReference type="InterPro" id="IPR013216">
    <property type="entry name" value="Methyltransf_11"/>
</dbReference>
<evidence type="ECO:0000313" key="2">
    <source>
        <dbReference type="EMBL" id="OGM68972.1"/>
    </source>
</evidence>
<accession>A0A1F8BY58</accession>
<dbReference type="PANTHER" id="PTHR43861">
    <property type="entry name" value="TRANS-ACONITATE 2-METHYLTRANSFERASE-RELATED"/>
    <property type="match status" value="1"/>
</dbReference>
<organism evidence="2 3">
    <name type="scientific">Candidatus Woesebacteria bacterium RIFCSPLOWO2_01_FULL_44_14</name>
    <dbReference type="NCBI Taxonomy" id="1802525"/>
    <lineage>
        <taxon>Bacteria</taxon>
        <taxon>Candidatus Woeseibacteriota</taxon>
    </lineage>
</organism>
<dbReference type="Proteomes" id="UP000178429">
    <property type="component" value="Unassembled WGS sequence"/>
</dbReference>
<gene>
    <name evidence="2" type="ORF">A2975_02155</name>
</gene>
<dbReference type="Gene3D" id="3.40.50.150">
    <property type="entry name" value="Vaccinia Virus protein VP39"/>
    <property type="match status" value="1"/>
</dbReference>
<dbReference type="Pfam" id="PF08241">
    <property type="entry name" value="Methyltransf_11"/>
    <property type="match status" value="1"/>
</dbReference>
<dbReference type="CDD" id="cd02440">
    <property type="entry name" value="AdoMet_MTases"/>
    <property type="match status" value="1"/>
</dbReference>
<dbReference type="STRING" id="1802525.A2975_02155"/>
<reference evidence="2 3" key="1">
    <citation type="journal article" date="2016" name="Nat. Commun.">
        <title>Thousands of microbial genomes shed light on interconnected biogeochemical processes in an aquifer system.</title>
        <authorList>
            <person name="Anantharaman K."/>
            <person name="Brown C.T."/>
            <person name="Hug L.A."/>
            <person name="Sharon I."/>
            <person name="Castelle C.J."/>
            <person name="Probst A.J."/>
            <person name="Thomas B.C."/>
            <person name="Singh A."/>
            <person name="Wilkins M.J."/>
            <person name="Karaoz U."/>
            <person name="Brodie E.L."/>
            <person name="Williams K.H."/>
            <person name="Hubbard S.S."/>
            <person name="Banfield J.F."/>
        </authorList>
    </citation>
    <scope>NUCLEOTIDE SEQUENCE [LARGE SCALE GENOMIC DNA]</scope>
</reference>